<dbReference type="SUPFAM" id="SSF53335">
    <property type="entry name" value="S-adenosyl-L-methionine-dependent methyltransferases"/>
    <property type="match status" value="1"/>
</dbReference>
<dbReference type="InterPro" id="IPR023149">
    <property type="entry name" value="Trans_acon_MeTrfase_C"/>
</dbReference>
<dbReference type="EMBL" id="RZYA01000020">
    <property type="protein sequence ID" value="RVU18626.1"/>
    <property type="molecule type" value="Genomic_DNA"/>
</dbReference>
<evidence type="ECO:0000313" key="9">
    <source>
        <dbReference type="Proteomes" id="UP000283128"/>
    </source>
</evidence>
<feature type="region of interest" description="Disordered" evidence="6">
    <location>
        <begin position="1"/>
        <end position="20"/>
    </location>
</feature>
<keyword evidence="4 5" id="KW-0949">S-adenosyl-L-methionine</keyword>
<evidence type="ECO:0000259" key="7">
    <source>
        <dbReference type="Pfam" id="PF13649"/>
    </source>
</evidence>
<comment type="similarity">
    <text evidence="5">Belongs to the methyltransferase superfamily. Tam family.</text>
</comment>
<evidence type="ECO:0000256" key="3">
    <source>
        <dbReference type="ARBA" id="ARBA00022679"/>
    </source>
</evidence>
<comment type="catalytic activity">
    <reaction evidence="5">
        <text>trans-aconitate + S-adenosyl-L-methionine = (E)-3-(methoxycarbonyl)pent-2-enedioate + S-adenosyl-L-homocysteine</text>
        <dbReference type="Rhea" id="RHEA:14969"/>
        <dbReference type="ChEBI" id="CHEBI:15708"/>
        <dbReference type="ChEBI" id="CHEBI:57470"/>
        <dbReference type="ChEBI" id="CHEBI:57856"/>
        <dbReference type="ChEBI" id="CHEBI:59789"/>
        <dbReference type="EC" id="2.1.1.144"/>
    </reaction>
</comment>
<reference evidence="8 9" key="1">
    <citation type="submission" date="2019-01" db="EMBL/GenBank/DDBJ databases">
        <title>Genome sequences of Streptomyces and Rhizobium isolates collected from root and soil.</title>
        <authorList>
            <person name="Chhettri S."/>
            <person name="Sevigny J.L."/>
            <person name="Sen A."/>
            <person name="Ennis N."/>
            <person name="Tisa L."/>
        </authorList>
    </citation>
    <scope>NUCLEOTIDE SEQUENCE [LARGE SCALE GENOMIC DNA]</scope>
    <source>
        <strain evidence="8 9">San01</strain>
    </source>
</reference>
<comment type="function">
    <text evidence="5">Catalyzes the S-adenosylmethionine monomethyl esterification of trans-aconitate.</text>
</comment>
<dbReference type="InterPro" id="IPR023506">
    <property type="entry name" value="Trans-aconitate_MeTrfase"/>
</dbReference>
<organism evidence="8 9">
    <name type="scientific">Streptomyces antnestii</name>
    <dbReference type="NCBI Taxonomy" id="2494256"/>
    <lineage>
        <taxon>Bacteria</taxon>
        <taxon>Bacillati</taxon>
        <taxon>Actinomycetota</taxon>
        <taxon>Actinomycetes</taxon>
        <taxon>Kitasatosporales</taxon>
        <taxon>Streptomycetaceae</taxon>
        <taxon>Streptomyces</taxon>
    </lineage>
</organism>
<evidence type="ECO:0000313" key="8">
    <source>
        <dbReference type="EMBL" id="RVU18626.1"/>
    </source>
</evidence>
<protein>
    <recommendedName>
        <fullName evidence="5">Trans-aconitate 2-methyltransferase</fullName>
        <ecNumber evidence="5">2.1.1.144</ecNumber>
    </recommendedName>
</protein>
<dbReference type="RefSeq" id="WP_127831859.1">
    <property type="nucleotide sequence ID" value="NZ_RZYA01000020.1"/>
</dbReference>
<dbReference type="GO" id="GO:0030798">
    <property type="term" value="F:trans-aconitate 2-methyltransferase activity"/>
    <property type="evidence" value="ECO:0007669"/>
    <property type="project" value="UniProtKB-UniRule"/>
</dbReference>
<dbReference type="InterPro" id="IPR041698">
    <property type="entry name" value="Methyltransf_25"/>
</dbReference>
<dbReference type="PANTHER" id="PTHR43861:SF1">
    <property type="entry name" value="TRANS-ACONITATE 2-METHYLTRANSFERASE"/>
    <property type="match status" value="1"/>
</dbReference>
<evidence type="ECO:0000256" key="6">
    <source>
        <dbReference type="SAM" id="MobiDB-lite"/>
    </source>
</evidence>
<keyword evidence="2 5" id="KW-0489">Methyltransferase</keyword>
<accession>A0A3S3U9E6</accession>
<comment type="subcellular location">
    <subcellularLocation>
        <location evidence="5">Cytoplasm</location>
    </subcellularLocation>
</comment>
<dbReference type="HAMAP" id="MF_00560">
    <property type="entry name" value="Tran_acon_Me_trans"/>
    <property type="match status" value="1"/>
</dbReference>
<dbReference type="AlphaFoldDB" id="A0A3S3U9E6"/>
<dbReference type="GO" id="GO:0005737">
    <property type="term" value="C:cytoplasm"/>
    <property type="evidence" value="ECO:0007669"/>
    <property type="project" value="UniProtKB-SubCell"/>
</dbReference>
<gene>
    <name evidence="5" type="primary">tam</name>
    <name evidence="8" type="ORF">EOT10_31915</name>
</gene>
<keyword evidence="9" id="KW-1185">Reference proteome</keyword>
<keyword evidence="1 5" id="KW-0963">Cytoplasm</keyword>
<sequence length="277" mass="30158">MSAPDAHTPPASPASPTWDPQQYLRHADHRTRPFADLLARVQGDPARIADLGCGAGNVTALLAERWPKARITGYDNSPQMLEKAAAHATDRLDFAPADAATWTPAEPFDLIVSNALLQWVPGHTDRFPDWLAALTPGGTFAFQVPGNFDAPSHVLMRELAESARWRDRLGGVLRHGDPVHTPAVYLERLAGLGCRVDAWETTYLHVLSGEDPVLDWVKGTALRPVLTALAGDQAGRDEFLTEYAGLLREAYPATGYGTVLPFRRVFVVAVTQSRLPG</sequence>
<dbReference type="GO" id="GO:0032259">
    <property type="term" value="P:methylation"/>
    <property type="evidence" value="ECO:0007669"/>
    <property type="project" value="UniProtKB-KW"/>
</dbReference>
<dbReference type="PANTHER" id="PTHR43861">
    <property type="entry name" value="TRANS-ACONITATE 2-METHYLTRANSFERASE-RELATED"/>
    <property type="match status" value="1"/>
</dbReference>
<dbReference type="Gene3D" id="1.10.150.290">
    <property type="entry name" value="S-adenosyl-L-methionine-dependent methyltransferases"/>
    <property type="match status" value="1"/>
</dbReference>
<name>A0A3S3U9E6_9ACTN</name>
<dbReference type="EC" id="2.1.1.144" evidence="5"/>
<dbReference type="Pfam" id="PF13649">
    <property type="entry name" value="Methyltransf_25"/>
    <property type="match status" value="1"/>
</dbReference>
<proteinExistence type="inferred from homology"/>
<comment type="caution">
    <text evidence="8">The sequence shown here is derived from an EMBL/GenBank/DDBJ whole genome shotgun (WGS) entry which is preliminary data.</text>
</comment>
<evidence type="ECO:0000256" key="1">
    <source>
        <dbReference type="ARBA" id="ARBA00022490"/>
    </source>
</evidence>
<evidence type="ECO:0000256" key="4">
    <source>
        <dbReference type="ARBA" id="ARBA00022691"/>
    </source>
</evidence>
<evidence type="ECO:0000256" key="2">
    <source>
        <dbReference type="ARBA" id="ARBA00022603"/>
    </source>
</evidence>
<dbReference type="OrthoDB" id="9795085at2"/>
<dbReference type="NCBIfam" id="NF010703">
    <property type="entry name" value="PRK14103.1"/>
    <property type="match status" value="1"/>
</dbReference>
<keyword evidence="3 5" id="KW-0808">Transferase</keyword>
<feature type="domain" description="Methyltransferase" evidence="7">
    <location>
        <begin position="48"/>
        <end position="138"/>
    </location>
</feature>
<evidence type="ECO:0000256" key="5">
    <source>
        <dbReference type="HAMAP-Rule" id="MF_00560"/>
    </source>
</evidence>
<dbReference type="Proteomes" id="UP000283128">
    <property type="component" value="Unassembled WGS sequence"/>
</dbReference>
<dbReference type="CDD" id="cd02440">
    <property type="entry name" value="AdoMet_MTases"/>
    <property type="match status" value="1"/>
</dbReference>
<dbReference type="GO" id="GO:0017000">
    <property type="term" value="P:antibiotic biosynthetic process"/>
    <property type="evidence" value="ECO:0007669"/>
    <property type="project" value="UniProtKB-ARBA"/>
</dbReference>
<dbReference type="InterPro" id="IPR029063">
    <property type="entry name" value="SAM-dependent_MTases_sf"/>
</dbReference>
<dbReference type="Gene3D" id="3.40.50.150">
    <property type="entry name" value="Vaccinia Virus protein VP39"/>
    <property type="match status" value="1"/>
</dbReference>